<accession>A0A2U3E8N3</accession>
<reference evidence="2" key="3">
    <citation type="submission" date="2023-11" db="EMBL/GenBank/DDBJ databases">
        <authorList>
            <person name="Beijen E."/>
            <person name="Ohm R.A."/>
        </authorList>
    </citation>
    <scope>NUCLEOTIDE SEQUENCE</scope>
    <source>
        <strain evidence="2">CBS 150709</strain>
    </source>
</reference>
<evidence type="ECO:0000313" key="4">
    <source>
        <dbReference type="Proteomes" id="UP000245956"/>
    </source>
</evidence>
<dbReference type="AlphaFoldDB" id="A0A2U3E8N3"/>
<protein>
    <submittedName>
        <fullName evidence="3">Uncharacterized protein</fullName>
    </submittedName>
</protein>
<feature type="compositionally biased region" description="Polar residues" evidence="1">
    <location>
        <begin position="685"/>
        <end position="699"/>
    </location>
</feature>
<feature type="compositionally biased region" description="Basic and acidic residues" evidence="1">
    <location>
        <begin position="727"/>
        <end position="746"/>
    </location>
</feature>
<reference evidence="2 5" key="4">
    <citation type="journal article" date="2024" name="Microbiol. Resour. Announc.">
        <title>Genome annotations for the ascomycete fungi Trichoderma harzianum, Trichoderma aggressivum, and Purpureocillium lilacinum.</title>
        <authorList>
            <person name="Beijen E.P.W."/>
            <person name="Ohm R.A."/>
        </authorList>
    </citation>
    <scope>NUCLEOTIDE SEQUENCE [LARGE SCALE GENOMIC DNA]</scope>
    <source>
        <strain evidence="2 5">CBS 150709</strain>
    </source>
</reference>
<evidence type="ECO:0000313" key="2">
    <source>
        <dbReference type="EMBL" id="KAK4090513.1"/>
    </source>
</evidence>
<reference evidence="3" key="1">
    <citation type="submission" date="2015-05" db="EMBL/GenBank/DDBJ databases">
        <authorList>
            <person name="Wang D.B."/>
            <person name="Wang M."/>
        </authorList>
    </citation>
    <scope>NUCLEOTIDE SEQUENCE</scope>
    <source>
        <strain evidence="3">36-1</strain>
    </source>
</reference>
<feature type="compositionally biased region" description="Polar residues" evidence="1">
    <location>
        <begin position="815"/>
        <end position="826"/>
    </location>
</feature>
<feature type="region of interest" description="Disordered" evidence="1">
    <location>
        <begin position="16"/>
        <end position="80"/>
    </location>
</feature>
<evidence type="ECO:0000313" key="5">
    <source>
        <dbReference type="Proteomes" id="UP001287286"/>
    </source>
</evidence>
<feature type="region of interest" description="Disordered" evidence="1">
    <location>
        <begin position="218"/>
        <end position="248"/>
    </location>
</feature>
<feature type="compositionally biased region" description="Basic residues" evidence="1">
    <location>
        <begin position="238"/>
        <end position="248"/>
    </location>
</feature>
<dbReference type="EMBL" id="JAWRVI010000015">
    <property type="protein sequence ID" value="KAK4090513.1"/>
    <property type="molecule type" value="Genomic_DNA"/>
</dbReference>
<dbReference type="EMBL" id="LCWV01000008">
    <property type="protein sequence ID" value="PWI70875.1"/>
    <property type="molecule type" value="Genomic_DNA"/>
</dbReference>
<feature type="compositionally biased region" description="Basic and acidic residues" evidence="1">
    <location>
        <begin position="707"/>
        <end position="718"/>
    </location>
</feature>
<name>A0A2U3E8N3_PURLI</name>
<feature type="region of interest" description="Disordered" evidence="1">
    <location>
        <begin position="684"/>
        <end position="785"/>
    </location>
</feature>
<dbReference type="Proteomes" id="UP001287286">
    <property type="component" value="Unassembled WGS sequence"/>
</dbReference>
<feature type="compositionally biased region" description="Basic and acidic residues" evidence="1">
    <location>
        <begin position="225"/>
        <end position="235"/>
    </location>
</feature>
<feature type="region of interest" description="Disordered" evidence="1">
    <location>
        <begin position="811"/>
        <end position="873"/>
    </location>
</feature>
<dbReference type="Proteomes" id="UP000245956">
    <property type="component" value="Unassembled WGS sequence"/>
</dbReference>
<sequence>MDRYDDVGDVNIQLRRHEQSPRPIRYVELPPRPHTYDEPRYLVPEQRTTVVERRPSARSRSRSPDHLRYKATNPAPPPRPLVVNNRFYNEYSSDDDYDRHDRTRIVRRQRSIEVAQDQFRARNKRRTNEEPAFQTCFNADCPQDITAHVDLPISDDIGEELETFSRLVRIGDFKAAKSYFEDNLADYQDQPYVFIQYAEMLLEMSDYESFEALNPHSVFGQSSRRSRDETREHSSRTAFKKRESHHQRRRRSLRKLDAIELDQINVLRLNWDLLETTYLISREGTIHQAIDVAKEALQTVDLEAGAGSTEIRIFTLASQIMGEARAWNVGPRLAQRELPDIPEVYNTLLSQGRIWDFRDFFLALLPWFDFSIASVMEEIFDTPGYSRRLLDDWINDMNDVDEATTLALLDLIVSVLYRNLRTSSKLEMLEQWTSDAHYLAHNLRSNHAGCMKSRTFARWILVEAANLVSNEFGGFESAIRKTHSSAPGFTFAWGIGVPVYVPAATENPCWQMPGVPSERKEPIIMAARLAKELQDHQTEELCLELLIIVSEDPAVHFEQLSHLQNSVQRNRLGFLWTCLSRYLISRDTATKRQLLEDLNSFPDWVDRGALFDPPACFARDFIRGALSSQLNHHGHREYPKESFTKSIQIYGKFLPAEMSQFVSSLTGLAWKHAWNVGDFAHERQNNGNSREQQIYQTRLSEPVGRAISERRTQSRERTGLILQGKASLHDSSKRDGQGREFARNKTGDMANTRTTERRDAAGTRSDAAAPARKASSKLGPSKESPCLDVVPYTGGYHPVWYHLRSQAEAPRHFPHSSSADQFAASSTGGGLPGAQGRLNVSNTQENDLAGVAEKREKPTRKMTVTDVPDEGEG</sequence>
<reference evidence="3 4" key="2">
    <citation type="journal article" date="2016" name="Front. Microbiol.">
        <title>Genome and transcriptome sequences reveal the specific parasitism of the nematophagous Purpureocillium lilacinum 36-1.</title>
        <authorList>
            <person name="Xie J."/>
            <person name="Li S."/>
            <person name="Mo C."/>
            <person name="Xiao X."/>
            <person name="Peng D."/>
            <person name="Wang G."/>
            <person name="Xiao Y."/>
        </authorList>
    </citation>
    <scope>NUCLEOTIDE SEQUENCE [LARGE SCALE GENOMIC DNA]</scope>
    <source>
        <strain evidence="3 4">36-1</strain>
    </source>
</reference>
<gene>
    <name evidence="3" type="ORF">PCL_12243</name>
    <name evidence="2" type="ORF">Purlil1_5185</name>
</gene>
<evidence type="ECO:0000256" key="1">
    <source>
        <dbReference type="SAM" id="MobiDB-lite"/>
    </source>
</evidence>
<organism evidence="3 4">
    <name type="scientific">Purpureocillium lilacinum</name>
    <name type="common">Paecilomyces lilacinus</name>
    <dbReference type="NCBI Taxonomy" id="33203"/>
    <lineage>
        <taxon>Eukaryota</taxon>
        <taxon>Fungi</taxon>
        <taxon>Dikarya</taxon>
        <taxon>Ascomycota</taxon>
        <taxon>Pezizomycotina</taxon>
        <taxon>Sordariomycetes</taxon>
        <taxon>Hypocreomycetidae</taxon>
        <taxon>Hypocreales</taxon>
        <taxon>Ophiocordycipitaceae</taxon>
        <taxon>Purpureocillium</taxon>
    </lineage>
</organism>
<proteinExistence type="predicted"/>
<evidence type="ECO:0000313" key="3">
    <source>
        <dbReference type="EMBL" id="PWI70875.1"/>
    </source>
</evidence>
<keyword evidence="5" id="KW-1185">Reference proteome</keyword>
<comment type="caution">
    <text evidence="3">The sequence shown here is derived from an EMBL/GenBank/DDBJ whole genome shotgun (WGS) entry which is preliminary data.</text>
</comment>